<dbReference type="Proteomes" id="UP000436088">
    <property type="component" value="Unassembled WGS sequence"/>
</dbReference>
<sequence length="165" mass="19189">MAFLSVSKRYHVNLKHRAYPRISIPLHFFTTTQDLNNAPPQQQEQVAATRRTPRVPEFDHSLVYNVLHGAKNSEHALQFFRWVERACLIRHDREAHMKIIQILGRASKLNHARCILLDMPKKGVEWDEDFFVVLIDSYGKAGILKEAVKIFQKMEDLGVNRTIKS</sequence>
<keyword evidence="4" id="KW-1185">Reference proteome</keyword>
<accession>A0A6A3D3U1</accession>
<dbReference type="PANTHER" id="PTHR47003:SF2">
    <property type="entry name" value="OS01G0970900 PROTEIN"/>
    <property type="match status" value="1"/>
</dbReference>
<protein>
    <recommendedName>
        <fullName evidence="5">Pentatricopeptide repeat-containing protein</fullName>
    </recommendedName>
</protein>
<dbReference type="Gene3D" id="1.25.40.10">
    <property type="entry name" value="Tetratricopeptide repeat domain"/>
    <property type="match status" value="1"/>
</dbReference>
<name>A0A6A3D3U1_HIBSY</name>
<dbReference type="GO" id="GO:0008380">
    <property type="term" value="P:RNA splicing"/>
    <property type="evidence" value="ECO:0007669"/>
    <property type="project" value="InterPro"/>
</dbReference>
<dbReference type="InterPro" id="IPR011990">
    <property type="entry name" value="TPR-like_helical_dom_sf"/>
</dbReference>
<dbReference type="AlphaFoldDB" id="A0A6A3D3U1"/>
<evidence type="ECO:0000256" key="2">
    <source>
        <dbReference type="PROSITE-ProRule" id="PRU00708"/>
    </source>
</evidence>
<dbReference type="PROSITE" id="PS51375">
    <property type="entry name" value="PPR"/>
    <property type="match status" value="1"/>
</dbReference>
<dbReference type="Pfam" id="PF01535">
    <property type="entry name" value="PPR"/>
    <property type="match status" value="1"/>
</dbReference>
<dbReference type="PANTHER" id="PTHR47003">
    <property type="entry name" value="OS01G0970900 PROTEIN"/>
    <property type="match status" value="1"/>
</dbReference>
<evidence type="ECO:0000313" key="3">
    <source>
        <dbReference type="EMBL" id="KAE8734032.1"/>
    </source>
</evidence>
<evidence type="ECO:0000313" key="4">
    <source>
        <dbReference type="Proteomes" id="UP000436088"/>
    </source>
</evidence>
<comment type="caution">
    <text evidence="3">The sequence shown here is derived from an EMBL/GenBank/DDBJ whole genome shotgun (WGS) entry which is preliminary data.</text>
</comment>
<organism evidence="3 4">
    <name type="scientific">Hibiscus syriacus</name>
    <name type="common">Rose of Sharon</name>
    <dbReference type="NCBI Taxonomy" id="106335"/>
    <lineage>
        <taxon>Eukaryota</taxon>
        <taxon>Viridiplantae</taxon>
        <taxon>Streptophyta</taxon>
        <taxon>Embryophyta</taxon>
        <taxon>Tracheophyta</taxon>
        <taxon>Spermatophyta</taxon>
        <taxon>Magnoliopsida</taxon>
        <taxon>eudicotyledons</taxon>
        <taxon>Gunneridae</taxon>
        <taxon>Pentapetalae</taxon>
        <taxon>rosids</taxon>
        <taxon>malvids</taxon>
        <taxon>Malvales</taxon>
        <taxon>Malvaceae</taxon>
        <taxon>Malvoideae</taxon>
        <taxon>Hibiscus</taxon>
    </lineage>
</organism>
<evidence type="ECO:0000256" key="1">
    <source>
        <dbReference type="ARBA" id="ARBA00022737"/>
    </source>
</evidence>
<evidence type="ECO:0008006" key="5">
    <source>
        <dbReference type="Google" id="ProtNLM"/>
    </source>
</evidence>
<reference evidence="3" key="1">
    <citation type="submission" date="2019-09" db="EMBL/GenBank/DDBJ databases">
        <title>Draft genome information of white flower Hibiscus syriacus.</title>
        <authorList>
            <person name="Kim Y.-M."/>
        </authorList>
    </citation>
    <scope>NUCLEOTIDE SEQUENCE [LARGE SCALE GENOMIC DNA]</scope>
    <source>
        <strain evidence="3">YM2019G1</strain>
    </source>
</reference>
<dbReference type="EMBL" id="VEPZ02000074">
    <property type="protein sequence ID" value="KAE8734032.1"/>
    <property type="molecule type" value="Genomic_DNA"/>
</dbReference>
<dbReference type="NCBIfam" id="TIGR00756">
    <property type="entry name" value="PPR"/>
    <property type="match status" value="1"/>
</dbReference>
<keyword evidence="1" id="KW-0677">Repeat</keyword>
<gene>
    <name evidence="3" type="ORF">F3Y22_tig00000778pilonHSYRG00015</name>
</gene>
<dbReference type="InterPro" id="IPR002885">
    <property type="entry name" value="PPR_rpt"/>
</dbReference>
<feature type="repeat" description="PPR" evidence="2">
    <location>
        <begin position="127"/>
        <end position="161"/>
    </location>
</feature>
<dbReference type="InterPro" id="IPR044578">
    <property type="entry name" value="BIR6-like"/>
</dbReference>
<proteinExistence type="predicted"/>